<dbReference type="Gene3D" id="3.40.50.1820">
    <property type="entry name" value="alpha/beta hydrolase"/>
    <property type="match status" value="1"/>
</dbReference>
<dbReference type="Proteomes" id="UP001595751">
    <property type="component" value="Unassembled WGS sequence"/>
</dbReference>
<accession>A0ABV7ZMP2</accession>
<gene>
    <name evidence="1" type="ORF">ACFORJ_04615</name>
</gene>
<evidence type="ECO:0000313" key="1">
    <source>
        <dbReference type="EMBL" id="MFC3849445.1"/>
    </source>
</evidence>
<protein>
    <recommendedName>
        <fullName evidence="3">Alpha/beta hydrolase</fullName>
    </recommendedName>
</protein>
<dbReference type="InterPro" id="IPR029058">
    <property type="entry name" value="AB_hydrolase_fold"/>
</dbReference>
<sequence length="297" mass="31300">MTSRKAPQIPPSPPIRPGAPVVVMAGGAGVPARKWAPVVAELSDARAPDGGPYPYVIVDRPGLGRRRAWTFGDVPDFGDEVGRVVHDLRRCREEGASPVILAVHSAAGFLAEGAVRANPGLVDGVLLIDVSVVEDAGRPSPVFEAVSHATGLTLEPLVRWAWPRMRRGELSSMLLENAVFSRWARDLRDLRAVDAAVGDAGGSGRVRAVTAVTDIFAVPKRRLRAGEDPAAVAAAARGREAHLRVWGELAGGSRDGEDGPEVAILAPCPHMVMTHRPADVVAQISALVARTSPRAPA</sequence>
<organism evidence="1 2">
    <name type="scientific">Corynebacterium hansenii</name>
    <dbReference type="NCBI Taxonomy" id="394964"/>
    <lineage>
        <taxon>Bacteria</taxon>
        <taxon>Bacillati</taxon>
        <taxon>Actinomycetota</taxon>
        <taxon>Actinomycetes</taxon>
        <taxon>Mycobacteriales</taxon>
        <taxon>Corynebacteriaceae</taxon>
        <taxon>Corynebacterium</taxon>
    </lineage>
</organism>
<evidence type="ECO:0000313" key="2">
    <source>
        <dbReference type="Proteomes" id="UP001595751"/>
    </source>
</evidence>
<dbReference type="EMBL" id="JBHRZN010000001">
    <property type="protein sequence ID" value="MFC3849445.1"/>
    <property type="molecule type" value="Genomic_DNA"/>
</dbReference>
<reference evidence="2" key="1">
    <citation type="journal article" date="2019" name="Int. J. Syst. Evol. Microbiol.">
        <title>The Global Catalogue of Microorganisms (GCM) 10K type strain sequencing project: providing services to taxonomists for standard genome sequencing and annotation.</title>
        <authorList>
            <consortium name="The Broad Institute Genomics Platform"/>
            <consortium name="The Broad Institute Genome Sequencing Center for Infectious Disease"/>
            <person name="Wu L."/>
            <person name="Ma J."/>
        </authorList>
    </citation>
    <scope>NUCLEOTIDE SEQUENCE [LARGE SCALE GENOMIC DNA]</scope>
    <source>
        <strain evidence="2">CCUG 53252</strain>
    </source>
</reference>
<name>A0ABV7ZMP2_9CORY</name>
<dbReference type="RefSeq" id="WP_290290749.1">
    <property type="nucleotide sequence ID" value="NZ_CP047211.1"/>
</dbReference>
<dbReference type="SUPFAM" id="SSF53474">
    <property type="entry name" value="alpha/beta-Hydrolases"/>
    <property type="match status" value="1"/>
</dbReference>
<comment type="caution">
    <text evidence="1">The sequence shown here is derived from an EMBL/GenBank/DDBJ whole genome shotgun (WGS) entry which is preliminary data.</text>
</comment>
<proteinExistence type="predicted"/>
<evidence type="ECO:0008006" key="3">
    <source>
        <dbReference type="Google" id="ProtNLM"/>
    </source>
</evidence>
<keyword evidence="2" id="KW-1185">Reference proteome</keyword>